<evidence type="ECO:0000256" key="6">
    <source>
        <dbReference type="ARBA" id="ARBA00022840"/>
    </source>
</evidence>
<dbReference type="GO" id="GO:0008270">
    <property type="term" value="F:zinc ion binding"/>
    <property type="evidence" value="ECO:0007669"/>
    <property type="project" value="UniProtKB-KW"/>
</dbReference>
<dbReference type="Pfam" id="PF00271">
    <property type="entry name" value="Helicase_C"/>
    <property type="match status" value="1"/>
</dbReference>
<dbReference type="AlphaFoldDB" id="A0A8S9SPC7"/>
<dbReference type="FunFam" id="3.40.50.10810:FF:000071">
    <property type="entry name" value="SNF2 domain-containing protein / helicase domain-containing protein / zinc finger protein-like protein"/>
    <property type="match status" value="1"/>
</dbReference>
<dbReference type="InterPro" id="IPR050628">
    <property type="entry name" value="SNF2_RAD54_helicase_TF"/>
</dbReference>
<dbReference type="Gene3D" id="3.40.50.10810">
    <property type="entry name" value="Tandem AAA-ATPase domain"/>
    <property type="match status" value="1"/>
</dbReference>
<dbReference type="InterPro" id="IPR001650">
    <property type="entry name" value="Helicase_C-like"/>
</dbReference>
<dbReference type="InterPro" id="IPR018957">
    <property type="entry name" value="Znf_C3HC4_RING-type"/>
</dbReference>
<keyword evidence="1" id="KW-0479">Metal-binding</keyword>
<feature type="domain" description="Helicase ATP-binding" evidence="8">
    <location>
        <begin position="34"/>
        <end position="195"/>
    </location>
</feature>
<keyword evidence="3" id="KW-0863">Zinc-finger</keyword>
<protein>
    <submittedName>
        <fullName evidence="10">Uncharacterized protein</fullName>
    </submittedName>
</protein>
<evidence type="ECO:0000256" key="2">
    <source>
        <dbReference type="ARBA" id="ARBA00022741"/>
    </source>
</evidence>
<dbReference type="Proteomes" id="UP000712600">
    <property type="component" value="Unassembled WGS sequence"/>
</dbReference>
<keyword evidence="2" id="KW-0547">Nucleotide-binding</keyword>
<dbReference type="CDD" id="cd18793">
    <property type="entry name" value="SF2_C_SNF"/>
    <property type="match status" value="2"/>
</dbReference>
<organism evidence="10 11">
    <name type="scientific">Brassica cretica</name>
    <name type="common">Mustard</name>
    <dbReference type="NCBI Taxonomy" id="69181"/>
    <lineage>
        <taxon>Eukaryota</taxon>
        <taxon>Viridiplantae</taxon>
        <taxon>Streptophyta</taxon>
        <taxon>Embryophyta</taxon>
        <taxon>Tracheophyta</taxon>
        <taxon>Spermatophyta</taxon>
        <taxon>Magnoliopsida</taxon>
        <taxon>eudicotyledons</taxon>
        <taxon>Gunneridae</taxon>
        <taxon>Pentapetalae</taxon>
        <taxon>rosids</taxon>
        <taxon>malvids</taxon>
        <taxon>Brassicales</taxon>
        <taxon>Brassicaceae</taxon>
        <taxon>Brassiceae</taxon>
        <taxon>Brassica</taxon>
    </lineage>
</organism>
<dbReference type="Gene3D" id="3.40.50.300">
    <property type="entry name" value="P-loop containing nucleotide triphosphate hydrolases"/>
    <property type="match status" value="3"/>
</dbReference>
<sequence length="816" mass="92213">MVLLSDDENGSSDMENAKDEEARELNSKKRPAAGTLVVCPESVVTQWARELDEKVSDESKLSVLVYHGGNRTKDPSVLAKYDVVITTYAIVTNEVPKQFLLDEDENDESHSFSNSKKRKISVSASKNRGSFGGTLSRVGWLRVVLDKAQTIKNHRTQVARACCILRAKRRWCLSGAPIQNTVDDLYSYFRNEKHGYKKLQAVLKAVMLRHTKGTLLDGQPLINLPPKKVNLNKVDFSVEELSFYKKLEAESRFFFQFILGLKSMLDFVPDKMKFYIFCKAYAAAGTLNQNYTNILLMLLRLRQACDHPQLVHRSTSDPYGKESVEAVQRLPKEARINLLNRLESSSAICNICNDPPEHLLLRCVAMYFAISAFQNISLVMRTSALSHEGDNFTVVEPPSQEPIKTLVFSQWNGMLDLVELCFEENGIEFRRLDGTMSLAARDRAVKEFSNDPDLQVMLFFWIFGGIHQAEDQAIDRAHRIGQTWPVSVTRVTIKDTVDDRMLFLQEEKRRMVASAYGEDHGGSSATRLTVDDLKYLFMMRNVSTNQVGVNDSTSLGSTRTPVVTLCGHVFCYQCISEHISGDENICPVRSCREYLGRDVVFSESALRNCVANDFGYSSSSQVKSFFQKSEFTSSKIKAVLDILSRSLENGIEFRRLDGTMSLAARDRAVKEFSNDPDIEVMLMSLKAGNLGLNMVAASHVILLDLWWNPSAEDQAIDRAHRIGQTRPVSVTRVTIKDTVEDRMLFLQEEKRRMVGSAYGEDHGGSSATRLTVDDLKYLFMVSRLFWKHLCIVRDPLCVHSLFLHVALLKADEDGFH</sequence>
<accession>A0A8S9SPC7</accession>
<feature type="compositionally biased region" description="Acidic residues" evidence="7">
    <location>
        <begin position="1"/>
        <end position="10"/>
    </location>
</feature>
<evidence type="ECO:0000256" key="3">
    <source>
        <dbReference type="ARBA" id="ARBA00022771"/>
    </source>
</evidence>
<dbReference type="CDD" id="cd18008">
    <property type="entry name" value="DEXDc_SHPRH-like"/>
    <property type="match status" value="1"/>
</dbReference>
<feature type="region of interest" description="Disordered" evidence="7">
    <location>
        <begin position="1"/>
        <end position="28"/>
    </location>
</feature>
<dbReference type="Pfam" id="PF00097">
    <property type="entry name" value="zf-C3HC4"/>
    <property type="match status" value="1"/>
</dbReference>
<dbReference type="SMART" id="SM00490">
    <property type="entry name" value="HELICc"/>
    <property type="match status" value="2"/>
</dbReference>
<keyword evidence="5" id="KW-0862">Zinc</keyword>
<dbReference type="InterPro" id="IPR017907">
    <property type="entry name" value="Znf_RING_CS"/>
</dbReference>
<dbReference type="Pfam" id="PF00176">
    <property type="entry name" value="SNF2-rel_dom"/>
    <property type="match status" value="2"/>
</dbReference>
<dbReference type="PROSITE" id="PS51192">
    <property type="entry name" value="HELICASE_ATP_BIND_1"/>
    <property type="match status" value="1"/>
</dbReference>
<evidence type="ECO:0000313" key="11">
    <source>
        <dbReference type="Proteomes" id="UP000712600"/>
    </source>
</evidence>
<evidence type="ECO:0000259" key="9">
    <source>
        <dbReference type="PROSITE" id="PS51194"/>
    </source>
</evidence>
<dbReference type="PROSITE" id="PS51194">
    <property type="entry name" value="HELICASE_CTER"/>
    <property type="match status" value="1"/>
</dbReference>
<dbReference type="GO" id="GO:0006281">
    <property type="term" value="P:DNA repair"/>
    <property type="evidence" value="ECO:0007669"/>
    <property type="project" value="TreeGrafter"/>
</dbReference>
<proteinExistence type="predicted"/>
<evidence type="ECO:0000256" key="4">
    <source>
        <dbReference type="ARBA" id="ARBA00022801"/>
    </source>
</evidence>
<evidence type="ECO:0000256" key="7">
    <source>
        <dbReference type="SAM" id="MobiDB-lite"/>
    </source>
</evidence>
<feature type="region of interest" description="Disordered" evidence="7">
    <location>
        <begin position="106"/>
        <end position="126"/>
    </location>
</feature>
<dbReference type="InterPro" id="IPR038718">
    <property type="entry name" value="SNF2-like_sf"/>
</dbReference>
<dbReference type="GO" id="GO:0008094">
    <property type="term" value="F:ATP-dependent activity, acting on DNA"/>
    <property type="evidence" value="ECO:0007669"/>
    <property type="project" value="TreeGrafter"/>
</dbReference>
<dbReference type="InterPro" id="IPR049730">
    <property type="entry name" value="SNF2/RAD54-like_C"/>
</dbReference>
<gene>
    <name evidence="10" type="ORF">F2Q69_00037826</name>
</gene>
<dbReference type="EMBL" id="QGKX02000004">
    <property type="protein sequence ID" value="KAF3602787.1"/>
    <property type="molecule type" value="Genomic_DNA"/>
</dbReference>
<dbReference type="PROSITE" id="PS00518">
    <property type="entry name" value="ZF_RING_1"/>
    <property type="match status" value="1"/>
</dbReference>
<evidence type="ECO:0000256" key="1">
    <source>
        <dbReference type="ARBA" id="ARBA00022723"/>
    </source>
</evidence>
<feature type="domain" description="Helicase C-terminal" evidence="9">
    <location>
        <begin position="621"/>
        <end position="776"/>
    </location>
</feature>
<dbReference type="GO" id="GO:0005634">
    <property type="term" value="C:nucleus"/>
    <property type="evidence" value="ECO:0007669"/>
    <property type="project" value="TreeGrafter"/>
</dbReference>
<keyword evidence="6" id="KW-0067">ATP-binding</keyword>
<dbReference type="GO" id="GO:0005524">
    <property type="term" value="F:ATP binding"/>
    <property type="evidence" value="ECO:0007669"/>
    <property type="project" value="UniProtKB-KW"/>
</dbReference>
<dbReference type="SUPFAM" id="SSF52540">
    <property type="entry name" value="P-loop containing nucleoside triphosphate hydrolases"/>
    <property type="match status" value="3"/>
</dbReference>
<dbReference type="InterPro" id="IPR013083">
    <property type="entry name" value="Znf_RING/FYVE/PHD"/>
</dbReference>
<name>A0A8S9SPC7_BRACR</name>
<evidence type="ECO:0000259" key="8">
    <source>
        <dbReference type="PROSITE" id="PS51192"/>
    </source>
</evidence>
<dbReference type="InterPro" id="IPR000330">
    <property type="entry name" value="SNF2_N"/>
</dbReference>
<keyword evidence="4" id="KW-0378">Hydrolase</keyword>
<feature type="compositionally biased region" description="Basic and acidic residues" evidence="7">
    <location>
        <begin position="15"/>
        <end position="27"/>
    </location>
</feature>
<comment type="caution">
    <text evidence="10">The sequence shown here is derived from an EMBL/GenBank/DDBJ whole genome shotgun (WGS) entry which is preliminary data.</text>
</comment>
<evidence type="ECO:0000256" key="5">
    <source>
        <dbReference type="ARBA" id="ARBA00022833"/>
    </source>
</evidence>
<dbReference type="PANTHER" id="PTHR45626">
    <property type="entry name" value="TRANSCRIPTION TERMINATION FACTOR 2-RELATED"/>
    <property type="match status" value="1"/>
</dbReference>
<reference evidence="10" key="1">
    <citation type="submission" date="2019-12" db="EMBL/GenBank/DDBJ databases">
        <title>Genome sequencing and annotation of Brassica cretica.</title>
        <authorList>
            <person name="Studholme D.J."/>
            <person name="Sarris P."/>
        </authorList>
    </citation>
    <scope>NUCLEOTIDE SEQUENCE</scope>
    <source>
        <strain evidence="10">PFS-109/04</strain>
        <tissue evidence="10">Leaf</tissue>
    </source>
</reference>
<dbReference type="SUPFAM" id="SSF57850">
    <property type="entry name" value="RING/U-box"/>
    <property type="match status" value="1"/>
</dbReference>
<dbReference type="Gene3D" id="3.30.40.10">
    <property type="entry name" value="Zinc/RING finger domain, C3HC4 (zinc finger)"/>
    <property type="match status" value="1"/>
</dbReference>
<dbReference type="InterPro" id="IPR027417">
    <property type="entry name" value="P-loop_NTPase"/>
</dbReference>
<evidence type="ECO:0000313" key="10">
    <source>
        <dbReference type="EMBL" id="KAF3602787.1"/>
    </source>
</evidence>
<dbReference type="InterPro" id="IPR014001">
    <property type="entry name" value="Helicase_ATP-bd"/>
</dbReference>
<dbReference type="PANTHER" id="PTHR45626:SF34">
    <property type="entry name" value="HELICASE-LIKE TRANSCRIPTION FACTOR CHR27"/>
    <property type="match status" value="1"/>
</dbReference>
<dbReference type="GO" id="GO:0016787">
    <property type="term" value="F:hydrolase activity"/>
    <property type="evidence" value="ECO:0007669"/>
    <property type="project" value="UniProtKB-KW"/>
</dbReference>